<keyword evidence="2" id="KW-1185">Reference proteome</keyword>
<reference evidence="1 2" key="1">
    <citation type="journal article" date="2019" name="Int. J. Syst. Evol. Microbiol.">
        <title>The Global Catalogue of Microorganisms (GCM) 10K type strain sequencing project: providing services to taxonomists for standard genome sequencing and annotation.</title>
        <authorList>
            <consortium name="The Broad Institute Genomics Platform"/>
            <consortium name="The Broad Institute Genome Sequencing Center for Infectious Disease"/>
            <person name="Wu L."/>
            <person name="Ma J."/>
        </authorList>
    </citation>
    <scope>NUCLEOTIDE SEQUENCE [LARGE SCALE GENOMIC DNA]</scope>
    <source>
        <strain evidence="1 2">JCM 13316</strain>
    </source>
</reference>
<evidence type="ECO:0000313" key="1">
    <source>
        <dbReference type="EMBL" id="GAA1901224.1"/>
    </source>
</evidence>
<dbReference type="RefSeq" id="WP_152228195.1">
    <property type="nucleotide sequence ID" value="NZ_BAAALV010000001.1"/>
</dbReference>
<name>A0ABN2NTG1_9MICC</name>
<accession>A0ABN2NTG1</accession>
<protein>
    <recommendedName>
        <fullName evidence="3">Glutamine amidotransferase domain-containing protein</fullName>
    </recommendedName>
</protein>
<evidence type="ECO:0008006" key="3">
    <source>
        <dbReference type="Google" id="ProtNLM"/>
    </source>
</evidence>
<dbReference type="EMBL" id="BAAALV010000001">
    <property type="protein sequence ID" value="GAA1901224.1"/>
    <property type="molecule type" value="Genomic_DNA"/>
</dbReference>
<evidence type="ECO:0000313" key="2">
    <source>
        <dbReference type="Proteomes" id="UP001500784"/>
    </source>
</evidence>
<proteinExistence type="predicted"/>
<dbReference type="Proteomes" id="UP001500784">
    <property type="component" value="Unassembled WGS sequence"/>
</dbReference>
<gene>
    <name evidence="1" type="ORF">GCM10009688_00890</name>
</gene>
<sequence>MSTTPRIGLLHTGTFTALRTLEDPALQPYRIEGIYLPDADPAGVKSLDVVIVGDRLHAGVRSRFEPAIREALQDPGKIVVVLGENSVQDWLPGIGYSFRPTVFWAWRTGTDTGTRLRLPEDPLWEFFTRRAVDWHHHGLLHPPSGARSLVTMEENGTDSGALLFIDEVNQPARLLVTTMDPVYHHGSGFMPGATQLLYSILRWATAAHIQARSAVQGQ</sequence>
<organism evidence="1 2">
    <name type="scientific">Arthrobacter gandavensis</name>
    <dbReference type="NCBI Taxonomy" id="169960"/>
    <lineage>
        <taxon>Bacteria</taxon>
        <taxon>Bacillati</taxon>
        <taxon>Actinomycetota</taxon>
        <taxon>Actinomycetes</taxon>
        <taxon>Micrococcales</taxon>
        <taxon>Micrococcaceae</taxon>
        <taxon>Arthrobacter</taxon>
    </lineage>
</organism>
<comment type="caution">
    <text evidence="1">The sequence shown here is derived from an EMBL/GenBank/DDBJ whole genome shotgun (WGS) entry which is preliminary data.</text>
</comment>